<evidence type="ECO:0008006" key="4">
    <source>
        <dbReference type="Google" id="ProtNLM"/>
    </source>
</evidence>
<dbReference type="GO" id="GO:0045053">
    <property type="term" value="P:protein retention in Golgi apparatus"/>
    <property type="evidence" value="ECO:0007669"/>
    <property type="project" value="TreeGrafter"/>
</dbReference>
<dbReference type="VEuPathDB" id="MicrosporidiaDB:VCUG_02666"/>
<dbReference type="RefSeq" id="XP_008075673.1">
    <property type="nucleotide sequence ID" value="XM_008077482.1"/>
</dbReference>
<gene>
    <name evidence="2" type="ORF">VCUG_02666</name>
</gene>
<dbReference type="AlphaFoldDB" id="L2GR43"/>
<dbReference type="Proteomes" id="UP000011081">
    <property type="component" value="Unassembled WGS sequence"/>
</dbReference>
<reference evidence="3" key="1">
    <citation type="submission" date="2011-03" db="EMBL/GenBank/DDBJ databases">
        <title>The genome sequence of Vavraia culicis strain floridensis.</title>
        <authorList>
            <consortium name="The Broad Institute Genome Sequencing Platform"/>
            <person name="Cuomo C."/>
            <person name="Becnel J."/>
            <person name="Sanscrainte N."/>
            <person name="Young S.K."/>
            <person name="Zeng Q."/>
            <person name="Gargeya S."/>
            <person name="Fitzgerald M."/>
            <person name="Haas B."/>
            <person name="Abouelleil A."/>
            <person name="Alvarado L."/>
            <person name="Arachchi H.M."/>
            <person name="Berlin A."/>
            <person name="Chapman S.B."/>
            <person name="Gearin G."/>
            <person name="Goldberg J."/>
            <person name="Griggs A."/>
            <person name="Gujja S."/>
            <person name="Hansen M."/>
            <person name="Heiman D."/>
            <person name="Howarth C."/>
            <person name="Larimer J."/>
            <person name="Lui A."/>
            <person name="MacDonald P.J.P."/>
            <person name="McCowen C."/>
            <person name="Montmayeur A."/>
            <person name="Murphy C."/>
            <person name="Neiman D."/>
            <person name="Pearson M."/>
            <person name="Priest M."/>
            <person name="Roberts A."/>
            <person name="Saif S."/>
            <person name="Shea T."/>
            <person name="Sisk P."/>
            <person name="Stolte C."/>
            <person name="Sykes S."/>
            <person name="Wortman J."/>
            <person name="Nusbaum C."/>
            <person name="Birren B."/>
        </authorList>
    </citation>
    <scope>NUCLEOTIDE SEQUENCE [LARGE SCALE GENOMIC DNA]</scope>
    <source>
        <strain evidence="3">floridensis</strain>
    </source>
</reference>
<dbReference type="EMBL" id="GL877511">
    <property type="protein sequence ID" value="ELA45847.1"/>
    <property type="molecule type" value="Genomic_DNA"/>
</dbReference>
<evidence type="ECO:0000313" key="2">
    <source>
        <dbReference type="EMBL" id="ELA45847.1"/>
    </source>
</evidence>
<evidence type="ECO:0000256" key="1">
    <source>
        <dbReference type="ARBA" id="ARBA00006545"/>
    </source>
</evidence>
<name>L2GR43_VAVCU</name>
<dbReference type="InParanoid" id="L2GR43"/>
<dbReference type="GO" id="GO:0006623">
    <property type="term" value="P:protein targeting to vacuole"/>
    <property type="evidence" value="ECO:0007669"/>
    <property type="project" value="TreeGrafter"/>
</dbReference>
<accession>L2GR43</accession>
<dbReference type="PANTHER" id="PTHR16166">
    <property type="entry name" value="VACUOLAR PROTEIN SORTING-ASSOCIATED PROTEIN VPS13"/>
    <property type="match status" value="1"/>
</dbReference>
<evidence type="ECO:0000313" key="3">
    <source>
        <dbReference type="Proteomes" id="UP000011081"/>
    </source>
</evidence>
<dbReference type="HOGENOM" id="CLU_337894_0_0_1"/>
<proteinExistence type="inferred from homology"/>
<dbReference type="PANTHER" id="PTHR16166:SF93">
    <property type="entry name" value="INTERMEMBRANE LIPID TRANSFER PROTEIN VPS13"/>
    <property type="match status" value="1"/>
</dbReference>
<sequence length="843" mass="96890">AADCWRFKDRIGIKSPIDDFMSVSNAFLSKNQCTQMQAADERIKHDFIISHKSPAEHSSILLTRKKLSIRILRNIFRVFNLYVPNFRFTVMNSIDEKIYIDDERLSKGVTERDITRGTVLINNKLRVFDFNVLNILKELEHKYLLSMETRNETIDVGSKLEIVDQDNVASPHEVQFEQKVVEMVELEVENKTGTGLMVNDTFFANNEHKPIEMHKKNVLKINDMHINMIVCPYFRIRDSFYTIITKIREKQKIMRLEASDAPIEIHNNTETVVCVNKKYFLNPGDKLDYVYDNYKELKIDFEANMEGKLIKLKRKYGRTVCADNFKVASINRGAKEYIYLGATPTNVHFEDVFVILINSLTISLFENNCEFVNLYLRDLEAVKQIDTLKNLFTYAVSIRGMQIDNQCHSPAFPIILSPVYPMFYYYNNTASADDGHFMIYKCEINGNLFHRDERTPDSRTLSFNYIIFAVHEFELSIEEEVLTRLFMWLPKGKGDTALFCTLLHIHPINLRLNLLMSKKKHFIHKLIGFLVSNLSEVRLSFTTLIFSQFEYNNDLLINAYKMQMLSQIFNLIGGLDLLGNLSSLVEELSLGVHDLFYEPYVGLKHDDLFMFTKGILKGGKNFVTYCISGLTSTVGKVGRSISRSSSNKRLLFYDELEIDVTKDLIENVVDGLSGIITKPVKGAKKGVKGFLKGVGSGLKGALMKPIAGISEFAANISDNIKTNMNGAELRRIQYPRYKLEKYNLDLCQAYFLFDIYKNKDMQPIDSGAQRHLKVCNEQFVGGGKGKVYDMKVHVIVTSQRLLMISHQANLHINSFDVVMGGIKVKDWIVELDDETMSYVRTLK</sequence>
<dbReference type="GeneID" id="19880524"/>
<dbReference type="STRING" id="948595.L2GR43"/>
<dbReference type="OrthoDB" id="2191600at2759"/>
<feature type="non-terminal residue" evidence="2">
    <location>
        <position position="1"/>
    </location>
</feature>
<comment type="similarity">
    <text evidence="1">Belongs to the VPS13 family.</text>
</comment>
<organism evidence="2 3">
    <name type="scientific">Vavraia culicis (isolate floridensis)</name>
    <name type="common">Microsporidian parasite</name>
    <dbReference type="NCBI Taxonomy" id="948595"/>
    <lineage>
        <taxon>Eukaryota</taxon>
        <taxon>Fungi</taxon>
        <taxon>Fungi incertae sedis</taxon>
        <taxon>Microsporidia</taxon>
        <taxon>Pleistophoridae</taxon>
        <taxon>Vavraia</taxon>
    </lineage>
</organism>
<dbReference type="InterPro" id="IPR026847">
    <property type="entry name" value="VPS13"/>
</dbReference>
<protein>
    <recommendedName>
        <fullName evidence="4">Vacuolar protein sorting-associated protein 13 DH-like domain-containing protein</fullName>
    </recommendedName>
</protein>
<keyword evidence="3" id="KW-1185">Reference proteome</keyword>